<dbReference type="InterPro" id="IPR006385">
    <property type="entry name" value="HAD_hydro_SerB1"/>
</dbReference>
<dbReference type="Gene3D" id="1.20.1440.100">
    <property type="entry name" value="SG protein - dephosphorylation function"/>
    <property type="match status" value="1"/>
</dbReference>
<gene>
    <name evidence="1" type="ORF">DES40_0341</name>
</gene>
<protein>
    <submittedName>
        <fullName evidence="1">Phosphatidylglycerophosphatase C</fullName>
    </submittedName>
</protein>
<dbReference type="Gene3D" id="3.40.50.1000">
    <property type="entry name" value="HAD superfamily/HAD-like"/>
    <property type="match status" value="1"/>
</dbReference>
<dbReference type="GO" id="GO:0005737">
    <property type="term" value="C:cytoplasm"/>
    <property type="evidence" value="ECO:0007669"/>
    <property type="project" value="TreeGrafter"/>
</dbReference>
<dbReference type="Pfam" id="PF12710">
    <property type="entry name" value="HAD"/>
    <property type="match status" value="1"/>
</dbReference>
<dbReference type="EMBL" id="RBII01000001">
    <property type="protein sequence ID" value="RKQ71033.1"/>
    <property type="molecule type" value="Genomic_DNA"/>
</dbReference>
<organism evidence="1 2">
    <name type="scientific">Litorimonas taeanensis</name>
    <dbReference type="NCBI Taxonomy" id="568099"/>
    <lineage>
        <taxon>Bacteria</taxon>
        <taxon>Pseudomonadati</taxon>
        <taxon>Pseudomonadota</taxon>
        <taxon>Alphaproteobacteria</taxon>
        <taxon>Maricaulales</taxon>
        <taxon>Robiginitomaculaceae</taxon>
    </lineage>
</organism>
<proteinExistence type="predicted"/>
<dbReference type="SUPFAM" id="SSF56784">
    <property type="entry name" value="HAD-like"/>
    <property type="match status" value="1"/>
</dbReference>
<dbReference type="InterPro" id="IPR023214">
    <property type="entry name" value="HAD_sf"/>
</dbReference>
<dbReference type="InParanoid" id="A0A420WJ46"/>
<accession>A0A420WJ46</accession>
<comment type="caution">
    <text evidence="1">The sequence shown here is derived from an EMBL/GenBank/DDBJ whole genome shotgun (WGS) entry which is preliminary data.</text>
</comment>
<dbReference type="InterPro" id="IPR050582">
    <property type="entry name" value="HAD-like_SerB"/>
</dbReference>
<reference evidence="1 2" key="1">
    <citation type="submission" date="2018-10" db="EMBL/GenBank/DDBJ databases">
        <title>Genomic Encyclopedia of Type Strains, Phase IV (KMG-IV): sequencing the most valuable type-strain genomes for metagenomic binning, comparative biology and taxonomic classification.</title>
        <authorList>
            <person name="Goeker M."/>
        </authorList>
    </citation>
    <scope>NUCLEOTIDE SEQUENCE [LARGE SCALE GENOMIC DNA]</scope>
    <source>
        <strain evidence="1 2">DSM 22008</strain>
    </source>
</reference>
<dbReference type="GO" id="GO:0000287">
    <property type="term" value="F:magnesium ion binding"/>
    <property type="evidence" value="ECO:0007669"/>
    <property type="project" value="TreeGrafter"/>
</dbReference>
<name>A0A420WJ46_9PROT</name>
<evidence type="ECO:0000313" key="2">
    <source>
        <dbReference type="Proteomes" id="UP000282211"/>
    </source>
</evidence>
<dbReference type="Proteomes" id="UP000282211">
    <property type="component" value="Unassembled WGS sequence"/>
</dbReference>
<dbReference type="NCBIfam" id="TIGR01490">
    <property type="entry name" value="HAD-SF-IB-hyp1"/>
    <property type="match status" value="1"/>
</dbReference>
<evidence type="ECO:0000313" key="1">
    <source>
        <dbReference type="EMBL" id="RKQ71033.1"/>
    </source>
</evidence>
<dbReference type="InterPro" id="IPR036412">
    <property type="entry name" value="HAD-like_sf"/>
</dbReference>
<dbReference type="PANTHER" id="PTHR43344:SF14">
    <property type="entry name" value="HAD-IB FAMILY HYDROLASE"/>
    <property type="match status" value="1"/>
</dbReference>
<sequence>MTNTAPFAAPESGLIVFDFDGTITTKDTFALFLRYYAGLLPWFFKVMRLMPVFMAYKLGRIDRHAVKAAVIKTFFKGETEENIFAKAQTFANDVIPPLIRPLAQECFDQKKQDIESLYICSASITPYLRHWAVQQGLPEDHVLAVELEFESGVATGRIAGYNVWGENKVRRIYQAFNSDYVHIKEAYGDTRGDLELLNAAEASYFKPFRLSPS</sequence>
<dbReference type="GO" id="GO:0036424">
    <property type="term" value="F:L-phosphoserine phosphatase activity"/>
    <property type="evidence" value="ECO:0007669"/>
    <property type="project" value="TreeGrafter"/>
</dbReference>
<dbReference type="PANTHER" id="PTHR43344">
    <property type="entry name" value="PHOSPHOSERINE PHOSPHATASE"/>
    <property type="match status" value="1"/>
</dbReference>
<dbReference type="NCBIfam" id="TIGR01488">
    <property type="entry name" value="HAD-SF-IB"/>
    <property type="match status" value="1"/>
</dbReference>
<keyword evidence="2" id="KW-1185">Reference proteome</keyword>
<dbReference type="AlphaFoldDB" id="A0A420WJ46"/>
<dbReference type="GO" id="GO:0006564">
    <property type="term" value="P:L-serine biosynthetic process"/>
    <property type="evidence" value="ECO:0007669"/>
    <property type="project" value="TreeGrafter"/>
</dbReference>